<evidence type="ECO:0000256" key="7">
    <source>
        <dbReference type="HAMAP-Rule" id="MF_00600"/>
    </source>
</evidence>
<organism evidence="10 11">
    <name type="scientific">Rhodospira trueperi</name>
    <dbReference type="NCBI Taxonomy" id="69960"/>
    <lineage>
        <taxon>Bacteria</taxon>
        <taxon>Pseudomonadati</taxon>
        <taxon>Pseudomonadota</taxon>
        <taxon>Alphaproteobacteria</taxon>
        <taxon>Rhodospirillales</taxon>
        <taxon>Rhodospirillaceae</taxon>
        <taxon>Rhodospira</taxon>
    </lineage>
</organism>
<dbReference type="PROSITE" id="PS00296">
    <property type="entry name" value="CHAPERONINS_CPN60"/>
    <property type="match status" value="1"/>
</dbReference>
<evidence type="ECO:0000256" key="4">
    <source>
        <dbReference type="ARBA" id="ARBA00022840"/>
    </source>
</evidence>
<dbReference type="GO" id="GO:0042026">
    <property type="term" value="P:protein refolding"/>
    <property type="evidence" value="ECO:0007669"/>
    <property type="project" value="UniProtKB-UniRule"/>
</dbReference>
<evidence type="ECO:0000313" key="10">
    <source>
        <dbReference type="EMBL" id="SDD81274.1"/>
    </source>
</evidence>
<comment type="caution">
    <text evidence="7">Lacks conserved residue(s) required for the propagation of feature annotation.</text>
</comment>
<keyword evidence="11" id="KW-1185">Reference proteome</keyword>
<dbReference type="GO" id="GO:0051082">
    <property type="term" value="F:unfolded protein binding"/>
    <property type="evidence" value="ECO:0007669"/>
    <property type="project" value="UniProtKB-UniRule"/>
</dbReference>
<sequence length="552" mass="58130">MTAKDVRFGIDARNRMMKGVDTLADAVRVTLGPKGRNVVIEKSFGAPRITKDGVTVAKEMELSDKFENMGAQMVKEVASKTADLAGDGTTTATVLAQAIVREGAKAVAAGMNPMDLKRGIDLAVAAVVEDVQKRSTKLKNSQEVAQVGKISANGEESIGKIIAEAMEKVGNEGVITVEEAKGLDTELDVVEGMQFDRGYLSPYFVTNTEKMLCELENPYILINEGKLSSLQPLLPVLEAVVQSGKPLLIIAEDVEGEALATLVVNKLRGGLKVSAVKAPGFGDRRKAMLQDIATLTNGQVVSEEVGIKLDNVTIDMLGTAKKVTLTKEETTIVDGAGDKGDIEARCNVIRSQIEETTSDYDREKLQERLAKLAGGVAVIKVGGATEVEVKEKKDRVDDALHATRAAVEEGIVPGGGVALLYASRVLENMKGENADQQAGITIVRRSLQAPVRQIAENAGADGAVVAGKLMEQDNPHFGFDAQTDTYTDMIQAGIIDPTKVVRAALQDAASIAGLLVTTECMVADVPEKKDGGGAGGGMGDMGGMGGMGGMGF</sequence>
<feature type="binding site" evidence="7">
    <location>
        <position position="415"/>
    </location>
    <ligand>
        <name>ATP</name>
        <dbReference type="ChEBI" id="CHEBI:30616"/>
    </ligand>
</feature>
<evidence type="ECO:0000256" key="9">
    <source>
        <dbReference type="RuleBase" id="RU000419"/>
    </source>
</evidence>
<dbReference type="RefSeq" id="WP_092781828.1">
    <property type="nucleotide sequence ID" value="NZ_FNAP01000001.1"/>
</dbReference>
<dbReference type="SUPFAM" id="SSF48592">
    <property type="entry name" value="GroEL equatorial domain-like"/>
    <property type="match status" value="1"/>
</dbReference>
<dbReference type="NCBIfam" id="NF009489">
    <property type="entry name" value="PRK12851.1"/>
    <property type="match status" value="1"/>
</dbReference>
<dbReference type="Pfam" id="PF00118">
    <property type="entry name" value="Cpn60_TCP1"/>
    <property type="match status" value="1"/>
</dbReference>
<evidence type="ECO:0000313" key="11">
    <source>
        <dbReference type="Proteomes" id="UP000199412"/>
    </source>
</evidence>
<feature type="binding site" evidence="7">
    <location>
        <begin position="87"/>
        <end position="91"/>
    </location>
    <ligand>
        <name>ATP</name>
        <dbReference type="ChEBI" id="CHEBI:30616"/>
    </ligand>
</feature>
<dbReference type="FunFam" id="1.10.560.10:FF:000001">
    <property type="entry name" value="60 kDa chaperonin"/>
    <property type="match status" value="1"/>
</dbReference>
<protein>
    <recommendedName>
        <fullName evidence="7">Chaperonin GroEL</fullName>
        <ecNumber evidence="7">5.6.1.7</ecNumber>
    </recommendedName>
    <alternativeName>
        <fullName evidence="7">60 kDa chaperonin</fullName>
    </alternativeName>
    <alternativeName>
        <fullName evidence="7">Chaperonin-60</fullName>
        <shortName evidence="7">Cpn60</shortName>
    </alternativeName>
</protein>
<feature type="binding site" evidence="7">
    <location>
        <position position="496"/>
    </location>
    <ligand>
        <name>ATP</name>
        <dbReference type="ChEBI" id="CHEBI:30616"/>
    </ligand>
</feature>
<dbReference type="HAMAP" id="MF_00600">
    <property type="entry name" value="CH60"/>
    <property type="match status" value="1"/>
</dbReference>
<dbReference type="InterPro" id="IPR027410">
    <property type="entry name" value="TCP-1-like_intermed_sf"/>
</dbReference>
<dbReference type="PRINTS" id="PR00298">
    <property type="entry name" value="CHAPERONIN60"/>
</dbReference>
<dbReference type="NCBIfam" id="NF009487">
    <property type="entry name" value="PRK12849.1"/>
    <property type="match status" value="1"/>
</dbReference>
<accession>A0A1G6XSU5</accession>
<dbReference type="NCBIfam" id="TIGR02348">
    <property type="entry name" value="GroEL"/>
    <property type="match status" value="1"/>
</dbReference>
<comment type="subcellular location">
    <subcellularLocation>
        <location evidence="7">Cytoplasm</location>
    </subcellularLocation>
</comment>
<dbReference type="AlphaFoldDB" id="A0A1G6XSU5"/>
<comment type="subunit">
    <text evidence="7 9">Forms a cylinder of 14 subunits composed of two heptameric rings stacked back-to-back. Interacts with the co-chaperonin GroES.</text>
</comment>
<keyword evidence="3 7" id="KW-0547">Nucleotide-binding</keyword>
<dbReference type="EC" id="5.6.1.7" evidence="7"/>
<dbReference type="EMBL" id="FNAP01000001">
    <property type="protein sequence ID" value="SDD81274.1"/>
    <property type="molecule type" value="Genomic_DNA"/>
</dbReference>
<feature type="binding site" evidence="7">
    <location>
        <begin position="30"/>
        <end position="33"/>
    </location>
    <ligand>
        <name>ATP</name>
        <dbReference type="ChEBI" id="CHEBI:30616"/>
    </ligand>
</feature>
<dbReference type="PANTHER" id="PTHR45633">
    <property type="entry name" value="60 KDA HEAT SHOCK PROTEIN, MITOCHONDRIAL"/>
    <property type="match status" value="1"/>
</dbReference>
<dbReference type="Proteomes" id="UP000199412">
    <property type="component" value="Unassembled WGS sequence"/>
</dbReference>
<dbReference type="GO" id="GO:0016853">
    <property type="term" value="F:isomerase activity"/>
    <property type="evidence" value="ECO:0007669"/>
    <property type="project" value="UniProtKB-KW"/>
</dbReference>
<comment type="function">
    <text evidence="7 9">Together with its co-chaperonin GroES, plays an essential role in assisting protein folding. The GroEL-GroES system forms a nano-cage that allows encapsulation of the non-native substrate proteins and provides a physical environment optimized to promote and accelerate protein folding.</text>
</comment>
<keyword evidence="5 7" id="KW-0143">Chaperone</keyword>
<reference evidence="11" key="1">
    <citation type="submission" date="2016-10" db="EMBL/GenBank/DDBJ databases">
        <authorList>
            <person name="Varghese N."/>
            <person name="Submissions S."/>
        </authorList>
    </citation>
    <scope>NUCLEOTIDE SEQUENCE [LARGE SCALE GENOMIC DNA]</scope>
    <source>
        <strain evidence="11">ATCC 700224</strain>
    </source>
</reference>
<dbReference type="GO" id="GO:0140662">
    <property type="term" value="F:ATP-dependent protein folding chaperone"/>
    <property type="evidence" value="ECO:0007669"/>
    <property type="project" value="InterPro"/>
</dbReference>
<dbReference type="NCBIfam" id="NF009488">
    <property type="entry name" value="PRK12850.1"/>
    <property type="match status" value="1"/>
</dbReference>
<dbReference type="InterPro" id="IPR027413">
    <property type="entry name" value="GROEL-like_equatorial_sf"/>
</dbReference>
<name>A0A1G6XSU5_9PROT</name>
<dbReference type="GO" id="GO:0005737">
    <property type="term" value="C:cytoplasm"/>
    <property type="evidence" value="ECO:0007669"/>
    <property type="project" value="UniProtKB-SubCell"/>
</dbReference>
<dbReference type="InterPro" id="IPR018370">
    <property type="entry name" value="Chaperonin_Cpn60_CS"/>
</dbReference>
<keyword evidence="2 7" id="KW-0963">Cytoplasm</keyword>
<dbReference type="Gene3D" id="1.10.560.10">
    <property type="entry name" value="GroEL-like equatorial domain"/>
    <property type="match status" value="1"/>
</dbReference>
<evidence type="ECO:0000256" key="8">
    <source>
        <dbReference type="RuleBase" id="RU000418"/>
    </source>
</evidence>
<dbReference type="GO" id="GO:0005524">
    <property type="term" value="F:ATP binding"/>
    <property type="evidence" value="ECO:0007669"/>
    <property type="project" value="UniProtKB-UniRule"/>
</dbReference>
<gene>
    <name evidence="7" type="primary">groEL</name>
    <name evidence="7" type="synonym">groL</name>
    <name evidence="10" type="ORF">SAMN05421720_101620</name>
</gene>
<dbReference type="FunFam" id="3.50.7.10:FF:000001">
    <property type="entry name" value="60 kDa chaperonin"/>
    <property type="match status" value="1"/>
</dbReference>
<evidence type="ECO:0000256" key="6">
    <source>
        <dbReference type="ARBA" id="ARBA00023235"/>
    </source>
</evidence>
<dbReference type="OrthoDB" id="9766614at2"/>
<dbReference type="STRING" id="69960.SAMN05421720_101620"/>
<dbReference type="Gene3D" id="3.50.7.10">
    <property type="entry name" value="GroEL"/>
    <property type="match status" value="1"/>
</dbReference>
<evidence type="ECO:0000256" key="2">
    <source>
        <dbReference type="ARBA" id="ARBA00022490"/>
    </source>
</evidence>
<dbReference type="Gene3D" id="3.30.260.10">
    <property type="entry name" value="TCP-1-like chaperonin intermediate domain"/>
    <property type="match status" value="1"/>
</dbReference>
<dbReference type="SUPFAM" id="SSF52029">
    <property type="entry name" value="GroEL apical domain-like"/>
    <property type="match status" value="1"/>
</dbReference>
<keyword evidence="6 7" id="KW-0413">Isomerase</keyword>
<dbReference type="InterPro" id="IPR001844">
    <property type="entry name" value="Cpn60/GroEL"/>
</dbReference>
<dbReference type="SUPFAM" id="SSF54849">
    <property type="entry name" value="GroEL-intermediate domain like"/>
    <property type="match status" value="1"/>
</dbReference>
<dbReference type="CDD" id="cd03344">
    <property type="entry name" value="GroEL"/>
    <property type="match status" value="1"/>
</dbReference>
<dbReference type="InterPro" id="IPR027409">
    <property type="entry name" value="GroEL-like_apical_dom_sf"/>
</dbReference>
<evidence type="ECO:0000256" key="1">
    <source>
        <dbReference type="ARBA" id="ARBA00006607"/>
    </source>
</evidence>
<dbReference type="InterPro" id="IPR002423">
    <property type="entry name" value="Cpn60/GroEL/TCP-1"/>
</dbReference>
<evidence type="ECO:0000256" key="5">
    <source>
        <dbReference type="ARBA" id="ARBA00023186"/>
    </source>
</evidence>
<feature type="binding site" evidence="7">
    <location>
        <position position="51"/>
    </location>
    <ligand>
        <name>ATP</name>
        <dbReference type="ChEBI" id="CHEBI:30616"/>
    </ligand>
</feature>
<dbReference type="NCBIfam" id="NF000592">
    <property type="entry name" value="PRK00013.1"/>
    <property type="match status" value="1"/>
</dbReference>
<comment type="similarity">
    <text evidence="1 7 8">Belongs to the chaperonin (HSP60) family.</text>
</comment>
<proteinExistence type="inferred from homology"/>
<evidence type="ECO:0000256" key="3">
    <source>
        <dbReference type="ARBA" id="ARBA00022741"/>
    </source>
</evidence>
<keyword evidence="4 7" id="KW-0067">ATP-binding</keyword>